<dbReference type="EMBL" id="JACCCV010000002">
    <property type="protein sequence ID" value="NYF53261.1"/>
    <property type="molecule type" value="Genomic_DNA"/>
</dbReference>
<feature type="compositionally biased region" description="Basic and acidic residues" evidence="1">
    <location>
        <begin position="49"/>
        <end position="58"/>
    </location>
</feature>
<gene>
    <name evidence="2" type="ORF">HDF12_003660</name>
</gene>
<feature type="compositionally biased region" description="Basic and acidic residues" evidence="1">
    <location>
        <begin position="31"/>
        <end position="42"/>
    </location>
</feature>
<evidence type="ECO:0000313" key="3">
    <source>
        <dbReference type="Proteomes" id="UP000534186"/>
    </source>
</evidence>
<evidence type="ECO:0000313" key="2">
    <source>
        <dbReference type="EMBL" id="NYF53261.1"/>
    </source>
</evidence>
<protein>
    <submittedName>
        <fullName evidence="2">Uncharacterized protein</fullName>
    </submittedName>
</protein>
<feature type="region of interest" description="Disordered" evidence="1">
    <location>
        <begin position="31"/>
        <end position="58"/>
    </location>
</feature>
<proteinExistence type="predicted"/>
<reference evidence="2 3" key="1">
    <citation type="submission" date="2020-07" db="EMBL/GenBank/DDBJ databases">
        <title>Genomic Encyclopedia of Type Strains, Phase IV (KMG-V): Genome sequencing to study the core and pangenomes of soil and plant-associated prokaryotes.</title>
        <authorList>
            <person name="Whitman W."/>
        </authorList>
    </citation>
    <scope>NUCLEOTIDE SEQUENCE [LARGE SCALE GENOMIC DNA]</scope>
    <source>
        <strain evidence="2 3">M8UP30</strain>
    </source>
</reference>
<dbReference type="AlphaFoldDB" id="A0A7Y9T4A5"/>
<accession>A0A7Y9T4A5</accession>
<organism evidence="2 3">
    <name type="scientific">Tunturiibacter lichenicola</name>
    <dbReference type="NCBI Taxonomy" id="2051959"/>
    <lineage>
        <taxon>Bacteria</taxon>
        <taxon>Pseudomonadati</taxon>
        <taxon>Acidobacteriota</taxon>
        <taxon>Terriglobia</taxon>
        <taxon>Terriglobales</taxon>
        <taxon>Acidobacteriaceae</taxon>
        <taxon>Tunturiibacter</taxon>
    </lineage>
</organism>
<dbReference type="Proteomes" id="UP000534186">
    <property type="component" value="Unassembled WGS sequence"/>
</dbReference>
<comment type="caution">
    <text evidence="2">The sequence shown here is derived from an EMBL/GenBank/DDBJ whole genome shotgun (WGS) entry which is preliminary data.</text>
</comment>
<evidence type="ECO:0000256" key="1">
    <source>
        <dbReference type="SAM" id="MobiDB-lite"/>
    </source>
</evidence>
<name>A0A7Y9T4A5_9BACT</name>
<sequence>MAEDIMFDKDKLEAVLKRMIDAKPTTFKEAVAKPKLNKDGSPRKKKSVQKMDRPSPQG</sequence>